<dbReference type="OrthoDB" id="10267539at2759"/>
<evidence type="ECO:0000256" key="2">
    <source>
        <dbReference type="ARBA" id="ARBA00023235"/>
    </source>
</evidence>
<dbReference type="Pfam" id="PF04303">
    <property type="entry name" value="PrpF"/>
    <property type="match status" value="1"/>
</dbReference>
<sequence>MSSAIPNPLPATYLRGGTSKGVFINHKHLPDDRNAWAPVFLSLMGSPDAAYGRQLNGMGGGVSSLSKVMVVGPPKTAEVEVDAEYTFAQIGVRDVVVDYTGNCGNLSSIAGVFAVDEGICKPELVEDGGSYGPSSPFALARVRLWNTNTRKRVDTTFPVSRNTLEPVLNLEETTVAGVSGSASRIVLEFVSPAGTSAPAGTLLPTTHASERVKLSNGIEVTVTLMDCTNPTVLVDMEASPALFQSARGEELTALDVDLESNSELMSCLEQIRQEGARLMGLDPSAQAQPKVAIISAPRRTGDRDEDADVYVRALSMGVPHKAVPMTLGLCVGVAGSTPGTIVARHIHTRDTGFVRIRHPGGLVEVGARFDSSGHVLAASVVRTGRRLMSGAVFWD</sequence>
<dbReference type="InterPro" id="IPR007400">
    <property type="entry name" value="PrpF-like"/>
</dbReference>
<comment type="similarity">
    <text evidence="1">Belongs to the PrpF family.</text>
</comment>
<dbReference type="SUPFAM" id="SSF54506">
    <property type="entry name" value="Diaminopimelate epimerase-like"/>
    <property type="match status" value="2"/>
</dbReference>
<dbReference type="Gene3D" id="3.10.310.10">
    <property type="entry name" value="Diaminopimelate Epimerase, Chain A, domain 1"/>
    <property type="match status" value="2"/>
</dbReference>
<evidence type="ECO:0000313" key="4">
    <source>
        <dbReference type="Proteomes" id="UP000077266"/>
    </source>
</evidence>
<evidence type="ECO:0000256" key="1">
    <source>
        <dbReference type="ARBA" id="ARBA00007673"/>
    </source>
</evidence>
<dbReference type="STRING" id="1314781.A0A166ASF2"/>
<reference evidence="3 4" key="1">
    <citation type="journal article" date="2016" name="Mol. Biol. Evol.">
        <title>Comparative Genomics of Early-Diverging Mushroom-Forming Fungi Provides Insights into the Origins of Lignocellulose Decay Capabilities.</title>
        <authorList>
            <person name="Nagy L.G."/>
            <person name="Riley R."/>
            <person name="Tritt A."/>
            <person name="Adam C."/>
            <person name="Daum C."/>
            <person name="Floudas D."/>
            <person name="Sun H."/>
            <person name="Yadav J.S."/>
            <person name="Pangilinan J."/>
            <person name="Larsson K.H."/>
            <person name="Matsuura K."/>
            <person name="Barry K."/>
            <person name="Labutti K."/>
            <person name="Kuo R."/>
            <person name="Ohm R.A."/>
            <person name="Bhattacharya S.S."/>
            <person name="Shirouzu T."/>
            <person name="Yoshinaga Y."/>
            <person name="Martin F.M."/>
            <person name="Grigoriev I.V."/>
            <person name="Hibbett D.S."/>
        </authorList>
    </citation>
    <scope>NUCLEOTIDE SEQUENCE [LARGE SCALE GENOMIC DNA]</scope>
    <source>
        <strain evidence="3 4">HHB12029</strain>
    </source>
</reference>
<dbReference type="PANTHER" id="PTHR43709:SF2">
    <property type="entry name" value="DUF453 DOMAIN PROTEIN (AFU_ORTHOLOGUE AFUA_6G00360)"/>
    <property type="match status" value="1"/>
</dbReference>
<proteinExistence type="inferred from homology"/>
<name>A0A166ASF2_EXIGL</name>
<protein>
    <submittedName>
        <fullName evidence="3">DUF453-domain-containing protein</fullName>
    </submittedName>
</protein>
<keyword evidence="4" id="KW-1185">Reference proteome</keyword>
<dbReference type="Proteomes" id="UP000077266">
    <property type="component" value="Unassembled WGS sequence"/>
</dbReference>
<evidence type="ECO:0000313" key="3">
    <source>
        <dbReference type="EMBL" id="KZV94739.1"/>
    </source>
</evidence>
<dbReference type="GO" id="GO:0016853">
    <property type="term" value="F:isomerase activity"/>
    <property type="evidence" value="ECO:0007669"/>
    <property type="project" value="UniProtKB-KW"/>
</dbReference>
<dbReference type="InParanoid" id="A0A166ASF2"/>
<dbReference type="PANTHER" id="PTHR43709">
    <property type="entry name" value="ACONITATE ISOMERASE-RELATED"/>
    <property type="match status" value="1"/>
</dbReference>
<dbReference type="AlphaFoldDB" id="A0A166ASF2"/>
<accession>A0A166ASF2</accession>
<gene>
    <name evidence="3" type="ORF">EXIGLDRAFT_611412</name>
</gene>
<keyword evidence="2" id="KW-0413">Isomerase</keyword>
<organism evidence="3 4">
    <name type="scientific">Exidia glandulosa HHB12029</name>
    <dbReference type="NCBI Taxonomy" id="1314781"/>
    <lineage>
        <taxon>Eukaryota</taxon>
        <taxon>Fungi</taxon>
        <taxon>Dikarya</taxon>
        <taxon>Basidiomycota</taxon>
        <taxon>Agaricomycotina</taxon>
        <taxon>Agaricomycetes</taxon>
        <taxon>Auriculariales</taxon>
        <taxon>Exidiaceae</taxon>
        <taxon>Exidia</taxon>
    </lineage>
</organism>
<dbReference type="EMBL" id="KV425968">
    <property type="protein sequence ID" value="KZV94739.1"/>
    <property type="molecule type" value="Genomic_DNA"/>
</dbReference>